<evidence type="ECO:0008006" key="3">
    <source>
        <dbReference type="Google" id="ProtNLM"/>
    </source>
</evidence>
<evidence type="ECO:0000313" key="1">
    <source>
        <dbReference type="EMBL" id="AGP79286.1"/>
    </source>
</evidence>
<dbReference type="BioCyc" id="AMAC1300253:G12YX-2932-MONOMER"/>
<dbReference type="Proteomes" id="UP000014909">
    <property type="component" value="Chromosome"/>
</dbReference>
<dbReference type="EMBL" id="CP004846">
    <property type="protein sequence ID" value="AGP79286.1"/>
    <property type="molecule type" value="Genomic_DNA"/>
</dbReference>
<dbReference type="KEGG" id="amh:I633_18290"/>
<accession>S5AJT0</accession>
<name>S5AJT0_9ALTE</name>
<evidence type="ECO:0000313" key="2">
    <source>
        <dbReference type="Proteomes" id="UP000014909"/>
    </source>
</evidence>
<dbReference type="HOGENOM" id="CLU_1217745_0_0_6"/>
<sequence>MGTKQGVELYASDFETKQYYEKLDIPIQGIHPCYLLPWGQVDNKKNLDERKPKLLLYLGDAKKDKGFNRLPKLITELLQAYNYNVTLVVQYTLAWDYPEIRETIVALELLAAEYSQLQLCKSYWSTSELIAELREVDTIYCTYCIDTYKNKSSGLAWLASFFDIPVVLNGECWLSREFQRLNHVYLFNNKEHNTSRTLNEKLAVPNYFDSLFVDLISWLYDENGHSR</sequence>
<proteinExistence type="predicted"/>
<dbReference type="PATRIC" id="fig|1300253.3.peg.3831"/>
<organism evidence="1 2">
    <name type="scientific">Alteromonas mediterranea 615</name>
    <dbReference type="NCBI Taxonomy" id="1300253"/>
    <lineage>
        <taxon>Bacteria</taxon>
        <taxon>Pseudomonadati</taxon>
        <taxon>Pseudomonadota</taxon>
        <taxon>Gammaproteobacteria</taxon>
        <taxon>Alteromonadales</taxon>
        <taxon>Alteromonadaceae</taxon>
        <taxon>Alteromonas/Salinimonas group</taxon>
        <taxon>Alteromonas</taxon>
    </lineage>
</organism>
<protein>
    <recommendedName>
        <fullName evidence="3">Glycosyltransferase</fullName>
    </recommendedName>
</protein>
<gene>
    <name evidence="1" type="ORF">I633_18290</name>
</gene>
<dbReference type="AlphaFoldDB" id="S5AJT0"/>
<reference evidence="1 2" key="1">
    <citation type="journal article" date="2013" name="Genome Biol. Evol.">
        <title>Genomic Diversity of "Deep Ecotype" Alteromonas macleodii Isolates: Evidence for Pan-Mediterranean Clonal Frames.</title>
        <authorList>
            <person name="Lopez-Perez M."/>
            <person name="Gonzaga A."/>
            <person name="Rodriguez-Valera F."/>
        </authorList>
    </citation>
    <scope>NUCLEOTIDE SEQUENCE [LARGE SCALE GENOMIC DNA]</scope>
    <source>
        <strain evidence="2">'English Channel 615'</strain>
    </source>
</reference>